<dbReference type="PANTHER" id="PTHR42085:SF2">
    <property type="entry name" value="F-BOX DOMAIN-CONTAINING PROTEIN"/>
    <property type="match status" value="1"/>
</dbReference>
<gene>
    <name evidence="2" type="ORF">CKM354_001011000</name>
</gene>
<dbReference type="GeneID" id="68295685"/>
<comment type="caution">
    <text evidence="2">The sequence shown here is derived from an EMBL/GenBank/DDBJ whole genome shotgun (WGS) entry which is preliminary data.</text>
</comment>
<dbReference type="PANTHER" id="PTHR42085">
    <property type="entry name" value="F-BOX DOMAIN-CONTAINING PROTEIN"/>
    <property type="match status" value="1"/>
</dbReference>
<feature type="domain" description="DUF7730" evidence="1">
    <location>
        <begin position="169"/>
        <end position="298"/>
    </location>
</feature>
<sequence>MAADRPEAGSATTDLATSLKFVPTPAPTSLRDEVAALIEPWRNTDKKPPFTTGELIVMTFVMSDKEEMSDKEIHSSILRRFSYYCHMAIDFLTDILDSARSGGVEQGFDSPTDDFYDALRSYELPLQREFIDSPSSDDYGTTMVRTTFRAARIYLSHRLEPDRLGNFDFMQLSAELREKIYKMLLVYPSQGLSVQPTFEDEPKGLVLTPTHPLRGLQLEEWEAREKRERELVYLPSMGEVLAILRVSKKIYSEALPVFYRKNLFHFPPIGELQQALGSMEKEVRQMIDHMQIDFDCLRPCNPSFRQLRGLATVLPDLALKTLILQWPEHGSRKECLCNSPAIVKRETSLSKNPSLVEFIALARRAKKLELEGNDTFKTWLENKLGESGTLVTSGVGKVDSSKKAVREP</sequence>
<reference evidence="2 3" key="1">
    <citation type="submission" date="2021-01" db="EMBL/GenBank/DDBJ databases">
        <title>Cercospora kikuchii MAFF 305040 whole genome shotgun sequence.</title>
        <authorList>
            <person name="Kashiwa T."/>
            <person name="Suzuki T."/>
        </authorList>
    </citation>
    <scope>NUCLEOTIDE SEQUENCE [LARGE SCALE GENOMIC DNA]</scope>
    <source>
        <strain evidence="2 3">MAFF 305040</strain>
    </source>
</reference>
<dbReference type="InterPro" id="IPR038883">
    <property type="entry name" value="AN11006-like"/>
</dbReference>
<evidence type="ECO:0000313" key="3">
    <source>
        <dbReference type="Proteomes" id="UP000825890"/>
    </source>
</evidence>
<evidence type="ECO:0000259" key="1">
    <source>
        <dbReference type="Pfam" id="PF24864"/>
    </source>
</evidence>
<evidence type="ECO:0000313" key="2">
    <source>
        <dbReference type="EMBL" id="GIZ47008.1"/>
    </source>
</evidence>
<dbReference type="AlphaFoldDB" id="A0A9P3CYL2"/>
<dbReference type="InterPro" id="IPR056632">
    <property type="entry name" value="DUF7730"/>
</dbReference>
<protein>
    <recommendedName>
        <fullName evidence="1">DUF7730 domain-containing protein</fullName>
    </recommendedName>
</protein>
<dbReference type="Pfam" id="PF24864">
    <property type="entry name" value="DUF7730"/>
    <property type="match status" value="1"/>
</dbReference>
<dbReference type="OrthoDB" id="3650687at2759"/>
<keyword evidence="3" id="KW-1185">Reference proteome</keyword>
<proteinExistence type="predicted"/>
<dbReference type="EMBL" id="BOLY01000007">
    <property type="protein sequence ID" value="GIZ47008.1"/>
    <property type="molecule type" value="Genomic_DNA"/>
</dbReference>
<dbReference type="Proteomes" id="UP000825890">
    <property type="component" value="Unassembled WGS sequence"/>
</dbReference>
<accession>A0A9P3CYL2</accession>
<name>A0A9P3CYL2_9PEZI</name>
<organism evidence="2 3">
    <name type="scientific">Cercospora kikuchii</name>
    <dbReference type="NCBI Taxonomy" id="84275"/>
    <lineage>
        <taxon>Eukaryota</taxon>
        <taxon>Fungi</taxon>
        <taxon>Dikarya</taxon>
        <taxon>Ascomycota</taxon>
        <taxon>Pezizomycotina</taxon>
        <taxon>Dothideomycetes</taxon>
        <taxon>Dothideomycetidae</taxon>
        <taxon>Mycosphaerellales</taxon>
        <taxon>Mycosphaerellaceae</taxon>
        <taxon>Cercospora</taxon>
    </lineage>
</organism>
<dbReference type="RefSeq" id="XP_044661495.1">
    <property type="nucleotide sequence ID" value="XM_044805560.1"/>
</dbReference>